<keyword evidence="6" id="KW-0479">Metal-binding</keyword>
<dbReference type="EMBL" id="JAUOTP010000007">
    <property type="protein sequence ID" value="MDO6415760.1"/>
    <property type="molecule type" value="Genomic_DNA"/>
</dbReference>
<organism evidence="12 13">
    <name type="scientific">Sphingomonas natans</name>
    <dbReference type="NCBI Taxonomy" id="3063330"/>
    <lineage>
        <taxon>Bacteria</taxon>
        <taxon>Pseudomonadati</taxon>
        <taxon>Pseudomonadota</taxon>
        <taxon>Alphaproteobacteria</taxon>
        <taxon>Sphingomonadales</taxon>
        <taxon>Sphingomonadaceae</taxon>
        <taxon>Sphingomonas</taxon>
    </lineage>
</organism>
<dbReference type="InterPro" id="IPR015421">
    <property type="entry name" value="PyrdxlP-dep_Trfase_major"/>
</dbReference>
<dbReference type="SUPFAM" id="SSF53383">
    <property type="entry name" value="PLP-dependent transferases"/>
    <property type="match status" value="1"/>
</dbReference>
<gene>
    <name evidence="12" type="ORF">Q4F19_15320</name>
</gene>
<evidence type="ECO:0000256" key="7">
    <source>
        <dbReference type="ARBA" id="ARBA00022898"/>
    </source>
</evidence>
<keyword evidence="5" id="KW-0808">Transferase</keyword>
<reference evidence="12" key="1">
    <citation type="submission" date="2023-07" db="EMBL/GenBank/DDBJ databases">
        <authorList>
            <person name="Kim M."/>
        </authorList>
    </citation>
    <scope>NUCLEOTIDE SEQUENCE</scope>
    <source>
        <strain evidence="12">BIUV-7</strain>
    </source>
</reference>
<dbReference type="Gene3D" id="3.40.640.10">
    <property type="entry name" value="Type I PLP-dependent aspartate aminotransferase-like (Major domain)"/>
    <property type="match status" value="1"/>
</dbReference>
<evidence type="ECO:0000259" key="11">
    <source>
        <dbReference type="Pfam" id="PF00266"/>
    </source>
</evidence>
<dbReference type="PANTHER" id="PTHR11601:SF34">
    <property type="entry name" value="CYSTEINE DESULFURASE"/>
    <property type="match status" value="1"/>
</dbReference>
<evidence type="ECO:0000256" key="2">
    <source>
        <dbReference type="ARBA" id="ARBA00003120"/>
    </source>
</evidence>
<dbReference type="GO" id="GO:0008483">
    <property type="term" value="F:transaminase activity"/>
    <property type="evidence" value="ECO:0007669"/>
    <property type="project" value="UniProtKB-KW"/>
</dbReference>
<evidence type="ECO:0000256" key="1">
    <source>
        <dbReference type="ARBA" id="ARBA00001933"/>
    </source>
</evidence>
<comment type="catalytic activity">
    <reaction evidence="10">
        <text>(sulfur carrier)-H + L-cysteine = (sulfur carrier)-SH + L-alanine</text>
        <dbReference type="Rhea" id="RHEA:43892"/>
        <dbReference type="Rhea" id="RHEA-COMP:14737"/>
        <dbReference type="Rhea" id="RHEA-COMP:14739"/>
        <dbReference type="ChEBI" id="CHEBI:29917"/>
        <dbReference type="ChEBI" id="CHEBI:35235"/>
        <dbReference type="ChEBI" id="CHEBI:57972"/>
        <dbReference type="ChEBI" id="CHEBI:64428"/>
        <dbReference type="EC" id="2.8.1.7"/>
    </reaction>
</comment>
<comment type="caution">
    <text evidence="12">The sequence shown here is derived from an EMBL/GenBank/DDBJ whole genome shotgun (WGS) entry which is preliminary data.</text>
</comment>
<sequence length="357" mass="36740">MSAPRIYLDHAATTPMLPAAREAMADALGRWANPSSPHREGRAARAALEEARARIKAALGWQHELIFTSGATESAAIALTRHAIPRPVFVSAVEHSAVLRSGADATLLPIGADGIVQLAGLPDGAIVAVQHANNETGILQPIERIASDVAEAGGILFVDCAQTAGKLPLPDADLIAVSAHKLSGPPGIGALLVRDIGLLAPLGQGQEKGYRAGTENLPAILGFAAALEGASDGTAPWVGAQAEWRGHLDDMVVRLGGEVIGADSSRIPTIAAYRLPGLSTEAQLIRLDMAGFAVSAGSACSSGSLHASHVLAAMALSEQAAREVIRVSFGRTTTEPEVRAFAKAWAEMARGVSAQAA</sequence>
<evidence type="ECO:0000256" key="9">
    <source>
        <dbReference type="ARBA" id="ARBA00023014"/>
    </source>
</evidence>
<dbReference type="PANTHER" id="PTHR11601">
    <property type="entry name" value="CYSTEINE DESULFURYLASE FAMILY MEMBER"/>
    <property type="match status" value="1"/>
</dbReference>
<dbReference type="InterPro" id="IPR000192">
    <property type="entry name" value="Aminotrans_V_dom"/>
</dbReference>
<accession>A0ABT8YBQ8</accession>
<evidence type="ECO:0000256" key="8">
    <source>
        <dbReference type="ARBA" id="ARBA00023004"/>
    </source>
</evidence>
<dbReference type="RefSeq" id="WP_303544428.1">
    <property type="nucleotide sequence ID" value="NZ_JAUOTP010000007.1"/>
</dbReference>
<dbReference type="InterPro" id="IPR015424">
    <property type="entry name" value="PyrdxlP-dep_Trfase"/>
</dbReference>
<evidence type="ECO:0000256" key="10">
    <source>
        <dbReference type="ARBA" id="ARBA00050776"/>
    </source>
</evidence>
<keyword evidence="12" id="KW-0032">Aminotransferase</keyword>
<comment type="similarity">
    <text evidence="3">Belongs to the class-V pyridoxal-phosphate-dependent aminotransferase family. NifS/IscS subfamily.</text>
</comment>
<dbReference type="Pfam" id="PF00266">
    <property type="entry name" value="Aminotran_5"/>
    <property type="match status" value="1"/>
</dbReference>
<proteinExistence type="inferred from homology"/>
<evidence type="ECO:0000256" key="5">
    <source>
        <dbReference type="ARBA" id="ARBA00022679"/>
    </source>
</evidence>
<dbReference type="Gene3D" id="1.10.260.50">
    <property type="match status" value="1"/>
</dbReference>
<keyword evidence="7" id="KW-0663">Pyridoxal phosphate</keyword>
<comment type="function">
    <text evidence="2">Catalyzes the removal of elemental sulfur atoms from cysteine to produce alanine. Seems to participate in the biosynthesis of the nitrogenase metalloclusters by providing the inorganic sulfur required for the Fe-S core formation.</text>
</comment>
<name>A0ABT8YBQ8_9SPHN</name>
<evidence type="ECO:0000313" key="12">
    <source>
        <dbReference type="EMBL" id="MDO6415760.1"/>
    </source>
</evidence>
<protein>
    <recommendedName>
        <fullName evidence="4">Cysteine desulfurase</fullName>
    </recommendedName>
</protein>
<feature type="domain" description="Aminotransferase class V" evidence="11">
    <location>
        <begin position="6"/>
        <end position="341"/>
    </location>
</feature>
<dbReference type="PIRSF" id="PIRSF005572">
    <property type="entry name" value="NifS"/>
    <property type="match status" value="1"/>
</dbReference>
<dbReference type="InterPro" id="IPR015422">
    <property type="entry name" value="PyrdxlP-dep_Trfase_small"/>
</dbReference>
<evidence type="ECO:0000256" key="6">
    <source>
        <dbReference type="ARBA" id="ARBA00022723"/>
    </source>
</evidence>
<dbReference type="Gene3D" id="3.90.1150.10">
    <property type="entry name" value="Aspartate Aminotransferase, domain 1"/>
    <property type="match status" value="1"/>
</dbReference>
<dbReference type="Proteomes" id="UP001169764">
    <property type="component" value="Unassembled WGS sequence"/>
</dbReference>
<evidence type="ECO:0000256" key="4">
    <source>
        <dbReference type="ARBA" id="ARBA00013558"/>
    </source>
</evidence>
<keyword evidence="9" id="KW-0411">Iron-sulfur</keyword>
<evidence type="ECO:0000256" key="3">
    <source>
        <dbReference type="ARBA" id="ARBA00006490"/>
    </source>
</evidence>
<keyword evidence="13" id="KW-1185">Reference proteome</keyword>
<comment type="cofactor">
    <cofactor evidence="1">
        <name>pyridoxal 5'-phosphate</name>
        <dbReference type="ChEBI" id="CHEBI:597326"/>
    </cofactor>
</comment>
<dbReference type="InterPro" id="IPR016454">
    <property type="entry name" value="Cysteine_dSase"/>
</dbReference>
<keyword evidence="8" id="KW-0408">Iron</keyword>
<evidence type="ECO:0000313" key="13">
    <source>
        <dbReference type="Proteomes" id="UP001169764"/>
    </source>
</evidence>